<comment type="caution">
    <text evidence="2">The sequence shown here is derived from an EMBL/GenBank/DDBJ whole genome shotgun (WGS) entry which is preliminary data.</text>
</comment>
<name>A0A5N4EHK1_CAMDR</name>
<organism evidence="2 3">
    <name type="scientific">Camelus dromedarius</name>
    <name type="common">Dromedary</name>
    <name type="synonym">Arabian camel</name>
    <dbReference type="NCBI Taxonomy" id="9838"/>
    <lineage>
        <taxon>Eukaryota</taxon>
        <taxon>Metazoa</taxon>
        <taxon>Chordata</taxon>
        <taxon>Craniata</taxon>
        <taxon>Vertebrata</taxon>
        <taxon>Euteleostomi</taxon>
        <taxon>Mammalia</taxon>
        <taxon>Eutheria</taxon>
        <taxon>Laurasiatheria</taxon>
        <taxon>Artiodactyla</taxon>
        <taxon>Tylopoda</taxon>
        <taxon>Camelidae</taxon>
        <taxon>Camelus</taxon>
    </lineage>
</organism>
<reference evidence="2 3" key="1">
    <citation type="journal article" date="2019" name="Mol. Ecol. Resour.">
        <title>Improving Illumina assemblies with Hi-C and long reads: an example with the North African dromedary.</title>
        <authorList>
            <person name="Elbers J.P."/>
            <person name="Rogers M.F."/>
            <person name="Perelman P.L."/>
            <person name="Proskuryakova A.A."/>
            <person name="Serdyukova N.A."/>
            <person name="Johnson W.E."/>
            <person name="Horin P."/>
            <person name="Corander J."/>
            <person name="Murphy D."/>
            <person name="Burger P.A."/>
        </authorList>
    </citation>
    <scope>NUCLEOTIDE SEQUENCE [LARGE SCALE GENOMIC DNA]</scope>
    <source>
        <strain evidence="2">Drom800</strain>
        <tissue evidence="2">Blood</tissue>
    </source>
</reference>
<proteinExistence type="predicted"/>
<evidence type="ECO:0000313" key="3">
    <source>
        <dbReference type="Proteomes" id="UP000299084"/>
    </source>
</evidence>
<dbReference type="AlphaFoldDB" id="A0A5N4EHK1"/>
<evidence type="ECO:0000256" key="1">
    <source>
        <dbReference type="SAM" id="MobiDB-lite"/>
    </source>
</evidence>
<evidence type="ECO:0000313" key="2">
    <source>
        <dbReference type="EMBL" id="KAB1282988.1"/>
    </source>
</evidence>
<keyword evidence="3" id="KW-1185">Reference proteome</keyword>
<feature type="region of interest" description="Disordered" evidence="1">
    <location>
        <begin position="1"/>
        <end position="27"/>
    </location>
</feature>
<sequence length="89" mass="9976">MKGGTDFPKKELPNQKPGRPWGDQSGGDGFPTVLRTWHFCGNCYWEWNPGGLWAGENLGYDATLDLALDHVHECWELGPSPFAEEEVDL</sequence>
<accession>A0A5N4EHK1</accession>
<dbReference type="Proteomes" id="UP000299084">
    <property type="component" value="Unassembled WGS sequence"/>
</dbReference>
<protein>
    <submittedName>
        <fullName evidence="2">Uncharacterized protein</fullName>
    </submittedName>
</protein>
<dbReference type="EMBL" id="JWIN03000001">
    <property type="protein sequence ID" value="KAB1282988.1"/>
    <property type="molecule type" value="Genomic_DNA"/>
</dbReference>
<gene>
    <name evidence="2" type="ORF">Cadr_000000881</name>
</gene>